<accession>A0AAD6MM13</accession>
<comment type="caution">
    <text evidence="1">The sequence shown here is derived from an EMBL/GenBank/DDBJ whole genome shotgun (WGS) entry which is preliminary data.</text>
</comment>
<sequence length="144" mass="16531">MIFWWQLRGYSLADLAPPFSDGNESSLERNSVILPNLGLMRSNNVPKARPTGTRRKGCLCPRWLRLETLDDYDVKIYNGDGDCRSERQGYFRSSAALTYWDKKQRCPRFLYLGALFEDRGHGIKKVCKTGGKVAFFRSETCQPP</sequence>
<proteinExistence type="predicted"/>
<dbReference type="AlphaFoldDB" id="A0AAD6MM13"/>
<keyword evidence="2" id="KW-1185">Reference proteome</keyword>
<evidence type="ECO:0000313" key="2">
    <source>
        <dbReference type="Proteomes" id="UP001164929"/>
    </source>
</evidence>
<dbReference type="EMBL" id="JAQIZT010000008">
    <property type="protein sequence ID" value="KAJ6987135.1"/>
    <property type="molecule type" value="Genomic_DNA"/>
</dbReference>
<reference evidence="1" key="1">
    <citation type="journal article" date="2023" name="Mol. Ecol. Resour.">
        <title>Chromosome-level genome assembly of a triploid poplar Populus alba 'Berolinensis'.</title>
        <authorList>
            <person name="Chen S."/>
            <person name="Yu Y."/>
            <person name="Wang X."/>
            <person name="Wang S."/>
            <person name="Zhang T."/>
            <person name="Zhou Y."/>
            <person name="He R."/>
            <person name="Meng N."/>
            <person name="Wang Y."/>
            <person name="Liu W."/>
            <person name="Liu Z."/>
            <person name="Liu J."/>
            <person name="Guo Q."/>
            <person name="Huang H."/>
            <person name="Sederoff R.R."/>
            <person name="Wang G."/>
            <person name="Qu G."/>
            <person name="Chen S."/>
        </authorList>
    </citation>
    <scope>NUCLEOTIDE SEQUENCE</scope>
    <source>
        <strain evidence="1">SC-2020</strain>
    </source>
</reference>
<organism evidence="1 2">
    <name type="scientific">Populus alba x Populus x berolinensis</name>
    <dbReference type="NCBI Taxonomy" id="444605"/>
    <lineage>
        <taxon>Eukaryota</taxon>
        <taxon>Viridiplantae</taxon>
        <taxon>Streptophyta</taxon>
        <taxon>Embryophyta</taxon>
        <taxon>Tracheophyta</taxon>
        <taxon>Spermatophyta</taxon>
        <taxon>Magnoliopsida</taxon>
        <taxon>eudicotyledons</taxon>
        <taxon>Gunneridae</taxon>
        <taxon>Pentapetalae</taxon>
        <taxon>rosids</taxon>
        <taxon>fabids</taxon>
        <taxon>Malpighiales</taxon>
        <taxon>Salicaceae</taxon>
        <taxon>Saliceae</taxon>
        <taxon>Populus</taxon>
    </lineage>
</organism>
<gene>
    <name evidence="1" type="ORF">NC653_020382</name>
</gene>
<evidence type="ECO:0000313" key="1">
    <source>
        <dbReference type="EMBL" id="KAJ6987135.1"/>
    </source>
</evidence>
<protein>
    <submittedName>
        <fullName evidence="1">Uncharacterized protein</fullName>
    </submittedName>
</protein>
<name>A0AAD6MM13_9ROSI</name>
<dbReference type="Proteomes" id="UP001164929">
    <property type="component" value="Chromosome 8"/>
</dbReference>